<reference evidence="2 3" key="1">
    <citation type="submission" date="2017-07" db="EMBL/GenBank/DDBJ databases">
        <title>Isolation and whole genome analysis of endospore-forming bacteria from heroin.</title>
        <authorList>
            <person name="Kalinowski J."/>
            <person name="Ahrens B."/>
            <person name="Al-Dilaimi A."/>
            <person name="Winkler A."/>
            <person name="Wibberg D."/>
            <person name="Schleenbecker U."/>
            <person name="Ruckert C."/>
            <person name="Wolfel R."/>
            <person name="Grass G."/>
        </authorList>
    </citation>
    <scope>NUCLEOTIDE SEQUENCE [LARGE SCALE GENOMIC DNA]</scope>
    <source>
        <strain evidence="2 3">7537-G1</strain>
    </source>
</reference>
<gene>
    <name evidence="2" type="ORF">CHH67_14900</name>
    <name evidence="1" type="ORF">GNP94_05650</name>
</gene>
<dbReference type="Proteomes" id="UP000215596">
    <property type="component" value="Unassembled WGS sequence"/>
</dbReference>
<dbReference type="EMBL" id="WOAA01000002">
    <property type="protein sequence ID" value="MUG65491.1"/>
    <property type="molecule type" value="Genomic_DNA"/>
</dbReference>
<dbReference type="RefSeq" id="WP_095265986.1">
    <property type="nucleotide sequence ID" value="NZ_NPBY01000045.1"/>
</dbReference>
<evidence type="ECO:0000313" key="4">
    <source>
        <dbReference type="Proteomes" id="UP000435177"/>
    </source>
</evidence>
<proteinExistence type="predicted"/>
<keyword evidence="4" id="KW-1185">Reference proteome</keyword>
<dbReference type="AlphaFoldDB" id="A0A268EQV9"/>
<dbReference type="SUPFAM" id="SSF46785">
    <property type="entry name" value="Winged helix' DNA-binding domain"/>
    <property type="match status" value="1"/>
</dbReference>
<accession>A0A268EQV9</accession>
<dbReference type="InterPro" id="IPR036390">
    <property type="entry name" value="WH_DNA-bd_sf"/>
</dbReference>
<dbReference type="OrthoDB" id="2679037at2"/>
<reference evidence="1 4" key="2">
    <citation type="submission" date="2019-11" db="EMBL/GenBank/DDBJ databases">
        <title>Draft genome sequences of five Paenibacillus species of dairy origin.</title>
        <authorList>
            <person name="Olajide A.M."/>
            <person name="Chen S."/>
            <person name="Lapointe G."/>
        </authorList>
    </citation>
    <scope>NUCLEOTIDE SEQUENCE [LARGE SCALE GENOMIC DNA]</scope>
    <source>
        <strain evidence="1 4">3CS1</strain>
    </source>
</reference>
<protein>
    <recommendedName>
        <fullName evidence="5">DUF4364 family protein</fullName>
    </recommendedName>
</protein>
<organism evidence="2 3">
    <name type="scientific">Paenibacillus campinasensis</name>
    <dbReference type="NCBI Taxonomy" id="66347"/>
    <lineage>
        <taxon>Bacteria</taxon>
        <taxon>Bacillati</taxon>
        <taxon>Bacillota</taxon>
        <taxon>Bacilli</taxon>
        <taxon>Bacillales</taxon>
        <taxon>Paenibacillaceae</taxon>
        <taxon>Paenibacillus</taxon>
    </lineage>
</organism>
<evidence type="ECO:0000313" key="3">
    <source>
        <dbReference type="Proteomes" id="UP000215596"/>
    </source>
</evidence>
<sequence length="101" mass="11541">MRADVQNLLIGIYMLYRAHEQDLTISGMQEELEREGYKVADREVKLELERLTQDNFLTAHGDSYSITGAGIEEFKEIQRKLGELVDLVLKPVKMKKADSAV</sequence>
<dbReference type="Proteomes" id="UP000435177">
    <property type="component" value="Unassembled WGS sequence"/>
</dbReference>
<name>A0A268EQV9_9BACL</name>
<evidence type="ECO:0000313" key="1">
    <source>
        <dbReference type="EMBL" id="MUG65491.1"/>
    </source>
</evidence>
<dbReference type="EMBL" id="NPBY01000045">
    <property type="protein sequence ID" value="PAD75496.1"/>
    <property type="molecule type" value="Genomic_DNA"/>
</dbReference>
<evidence type="ECO:0008006" key="5">
    <source>
        <dbReference type="Google" id="ProtNLM"/>
    </source>
</evidence>
<comment type="caution">
    <text evidence="2">The sequence shown here is derived from an EMBL/GenBank/DDBJ whole genome shotgun (WGS) entry which is preliminary data.</text>
</comment>
<evidence type="ECO:0000313" key="2">
    <source>
        <dbReference type="EMBL" id="PAD75496.1"/>
    </source>
</evidence>